<accession>A0A6H5IVU0</accession>
<evidence type="ECO:0000256" key="1">
    <source>
        <dbReference type="SAM" id="MobiDB-lite"/>
    </source>
</evidence>
<dbReference type="Proteomes" id="UP000479190">
    <property type="component" value="Unassembled WGS sequence"/>
</dbReference>
<feature type="compositionally biased region" description="Acidic residues" evidence="1">
    <location>
        <begin position="171"/>
        <end position="180"/>
    </location>
</feature>
<sequence length="206" mass="22103">MLDGQRVRQAPTPVDRTIKSGSPLAKLMKRGSPPEMNVAATTSIILGAPPLTAKDAPLPSPADFATGSCEEKWTRVDGLERGLAAFIEGKGNIHREVIRYTQSLVQAVLALNKTKKSLKPARPSTADKAVGAPPMFAGGVSNKRPAQLPPATRAAPKRHTATAASKKSDENNNEANDEDGFSLVDRRRRRQHNQPAAADESARTRQ</sequence>
<keyword evidence="3" id="KW-1185">Reference proteome</keyword>
<proteinExistence type="predicted"/>
<dbReference type="EMBL" id="CADCXV010001080">
    <property type="protein sequence ID" value="CAB0040991.1"/>
    <property type="molecule type" value="Genomic_DNA"/>
</dbReference>
<feature type="region of interest" description="Disordered" evidence="1">
    <location>
        <begin position="115"/>
        <end position="206"/>
    </location>
</feature>
<gene>
    <name evidence="2" type="ORF">TBRA_LOCUS12680</name>
</gene>
<reference evidence="2 3" key="1">
    <citation type="submission" date="2020-02" db="EMBL/GenBank/DDBJ databases">
        <authorList>
            <person name="Ferguson B K."/>
        </authorList>
    </citation>
    <scope>NUCLEOTIDE SEQUENCE [LARGE SCALE GENOMIC DNA]</scope>
</reference>
<name>A0A6H5IVU0_9HYME</name>
<dbReference type="AlphaFoldDB" id="A0A6H5IVU0"/>
<protein>
    <submittedName>
        <fullName evidence="2">Uncharacterized protein</fullName>
    </submittedName>
</protein>
<evidence type="ECO:0000313" key="3">
    <source>
        <dbReference type="Proteomes" id="UP000479190"/>
    </source>
</evidence>
<organism evidence="2 3">
    <name type="scientific">Trichogramma brassicae</name>
    <dbReference type="NCBI Taxonomy" id="86971"/>
    <lineage>
        <taxon>Eukaryota</taxon>
        <taxon>Metazoa</taxon>
        <taxon>Ecdysozoa</taxon>
        <taxon>Arthropoda</taxon>
        <taxon>Hexapoda</taxon>
        <taxon>Insecta</taxon>
        <taxon>Pterygota</taxon>
        <taxon>Neoptera</taxon>
        <taxon>Endopterygota</taxon>
        <taxon>Hymenoptera</taxon>
        <taxon>Apocrita</taxon>
        <taxon>Proctotrupomorpha</taxon>
        <taxon>Chalcidoidea</taxon>
        <taxon>Trichogrammatidae</taxon>
        <taxon>Trichogramma</taxon>
    </lineage>
</organism>
<evidence type="ECO:0000313" key="2">
    <source>
        <dbReference type="EMBL" id="CAB0040991.1"/>
    </source>
</evidence>